<reference evidence="1 2" key="1">
    <citation type="submission" date="2020-01" db="EMBL/GenBank/DDBJ databases">
        <authorList>
            <person name="Peng S.Y."/>
            <person name="Li J."/>
            <person name="Wang M."/>
            <person name="Wang L."/>
            <person name="Wang C.Q."/>
            <person name="Wang J.R."/>
        </authorList>
    </citation>
    <scope>NUCLEOTIDE SEQUENCE [LARGE SCALE GENOMIC DNA]</scope>
    <source>
        <strain evidence="1 2">XCT-34</strain>
    </source>
</reference>
<sequence length="160" mass="16978">MAIAIDGLAERFANETAPDAASIPNIIRRTRAEIEALCAFPGSPPKHRAGALARIRGVANAHKHHKIHDPNLPIASEDDVLVVGSGFGIDAFGVGKPGGPEALINDKIFGTRKFLGDAPAAILAWVRFLRSRDAAGLKDHYSAIGLNERDFCNAHVDVAS</sequence>
<dbReference type="Proteomes" id="UP000541347">
    <property type="component" value="Unassembled WGS sequence"/>
</dbReference>
<accession>A0ABW9ZEE4</accession>
<proteinExistence type="predicted"/>
<comment type="caution">
    <text evidence="1">The sequence shown here is derived from an EMBL/GenBank/DDBJ whole genome shotgun (WGS) entry which is preliminary data.</text>
</comment>
<protein>
    <submittedName>
        <fullName evidence="1">Uncharacterized protein</fullName>
    </submittedName>
</protein>
<gene>
    <name evidence="1" type="ORF">GWI71_05280</name>
</gene>
<keyword evidence="2" id="KW-1185">Reference proteome</keyword>
<dbReference type="EMBL" id="JAABLP010000001">
    <property type="protein sequence ID" value="NBN63086.1"/>
    <property type="molecule type" value="Genomic_DNA"/>
</dbReference>
<evidence type="ECO:0000313" key="1">
    <source>
        <dbReference type="EMBL" id="NBN63086.1"/>
    </source>
</evidence>
<evidence type="ECO:0000313" key="2">
    <source>
        <dbReference type="Proteomes" id="UP000541347"/>
    </source>
</evidence>
<dbReference type="RefSeq" id="WP_161674564.1">
    <property type="nucleotide sequence ID" value="NZ_JAABLP010000001.1"/>
</dbReference>
<name>A0ABW9ZEE4_9HYPH</name>
<organism evidence="1 2">
    <name type="scientific">Pannonibacter tanglangensis</name>
    <dbReference type="NCBI Taxonomy" id="2750084"/>
    <lineage>
        <taxon>Bacteria</taxon>
        <taxon>Pseudomonadati</taxon>
        <taxon>Pseudomonadota</taxon>
        <taxon>Alphaproteobacteria</taxon>
        <taxon>Hyphomicrobiales</taxon>
        <taxon>Stappiaceae</taxon>
        <taxon>Pannonibacter</taxon>
    </lineage>
</organism>